<dbReference type="Gene3D" id="1.10.10.10">
    <property type="entry name" value="Winged helix-like DNA-binding domain superfamily/Winged helix DNA-binding domain"/>
    <property type="match status" value="1"/>
</dbReference>
<evidence type="ECO:0000313" key="6">
    <source>
        <dbReference type="EMBL" id="SMP13980.1"/>
    </source>
</evidence>
<dbReference type="InterPro" id="IPR005119">
    <property type="entry name" value="LysR_subst-bd"/>
</dbReference>
<organism evidence="6 7">
    <name type="scientific">Shimia sagamensis</name>
    <dbReference type="NCBI Taxonomy" id="1566352"/>
    <lineage>
        <taxon>Bacteria</taxon>
        <taxon>Pseudomonadati</taxon>
        <taxon>Pseudomonadota</taxon>
        <taxon>Alphaproteobacteria</taxon>
        <taxon>Rhodobacterales</taxon>
        <taxon>Roseobacteraceae</taxon>
    </lineage>
</organism>
<comment type="caution">
    <text evidence="6">The sequence shown here is derived from an EMBL/GenBank/DDBJ whole genome shotgun (WGS) entry which is preliminary data.</text>
</comment>
<dbReference type="Gene3D" id="3.40.190.290">
    <property type="match status" value="1"/>
</dbReference>
<sequence length="289" mass="31540">MIKIDMLRCFSTVAQFGSLMEASTRLGRTPSALSMSLKQLEGHLGARLFETERKNKLTPLGQEVFRIAQSQLRQFDDTVTSIENAANAPQGLIKIASIPSATGLALPQAISTMMEQHPHLKVELRDMDSAMVAEAILHGEADIGIASGSQSLNGVDCVTLFEDAFGLLCGAEHPLAKVTSPPTLDDIFSYAFMSNNLCSQLDLDAVRSASEGAHIVVHNTHSLIAMTRTNNWVTILPKSVARALPDELVFRPIDGITQRRTVSLLLSQRARFPNLLETFSNLLVQADWT</sequence>
<dbReference type="Proteomes" id="UP001157961">
    <property type="component" value="Unassembled WGS sequence"/>
</dbReference>
<reference evidence="6 7" key="1">
    <citation type="submission" date="2017-05" db="EMBL/GenBank/DDBJ databases">
        <authorList>
            <person name="Varghese N."/>
            <person name="Submissions S."/>
        </authorList>
    </citation>
    <scope>NUCLEOTIDE SEQUENCE [LARGE SCALE GENOMIC DNA]</scope>
    <source>
        <strain evidence="6 7">DSM 29734</strain>
    </source>
</reference>
<dbReference type="SUPFAM" id="SSF46785">
    <property type="entry name" value="Winged helix' DNA-binding domain"/>
    <property type="match status" value="1"/>
</dbReference>
<keyword evidence="2" id="KW-0805">Transcription regulation</keyword>
<dbReference type="PROSITE" id="PS50931">
    <property type="entry name" value="HTH_LYSR"/>
    <property type="match status" value="1"/>
</dbReference>
<dbReference type="RefSeq" id="WP_283425334.1">
    <property type="nucleotide sequence ID" value="NZ_FXTY01000002.1"/>
</dbReference>
<evidence type="ECO:0000256" key="1">
    <source>
        <dbReference type="ARBA" id="ARBA00009437"/>
    </source>
</evidence>
<evidence type="ECO:0000259" key="5">
    <source>
        <dbReference type="PROSITE" id="PS50931"/>
    </source>
</evidence>
<proteinExistence type="inferred from homology"/>
<dbReference type="EMBL" id="FXTY01000002">
    <property type="protein sequence ID" value="SMP13980.1"/>
    <property type="molecule type" value="Genomic_DNA"/>
</dbReference>
<evidence type="ECO:0000256" key="3">
    <source>
        <dbReference type="ARBA" id="ARBA00023125"/>
    </source>
</evidence>
<accession>A0ABY1NN06</accession>
<keyword evidence="3 6" id="KW-0238">DNA-binding</keyword>
<evidence type="ECO:0000313" key="7">
    <source>
        <dbReference type="Proteomes" id="UP001157961"/>
    </source>
</evidence>
<feature type="domain" description="HTH lysR-type" evidence="5">
    <location>
        <begin position="2"/>
        <end position="60"/>
    </location>
</feature>
<name>A0ABY1NN06_9RHOB</name>
<dbReference type="CDD" id="cd05466">
    <property type="entry name" value="PBP2_LTTR_substrate"/>
    <property type="match status" value="1"/>
</dbReference>
<protein>
    <submittedName>
        <fullName evidence="6">DNA-binding transcriptional regulator, LysR family</fullName>
    </submittedName>
</protein>
<dbReference type="InterPro" id="IPR036388">
    <property type="entry name" value="WH-like_DNA-bd_sf"/>
</dbReference>
<gene>
    <name evidence="6" type="ORF">SAMN06265373_102612</name>
</gene>
<dbReference type="InterPro" id="IPR050950">
    <property type="entry name" value="HTH-type_LysR_regulators"/>
</dbReference>
<dbReference type="SUPFAM" id="SSF53850">
    <property type="entry name" value="Periplasmic binding protein-like II"/>
    <property type="match status" value="1"/>
</dbReference>
<dbReference type="PANTHER" id="PTHR30419:SF30">
    <property type="entry name" value="LYSR FAMILY TRANSCRIPTIONAL REGULATOR"/>
    <property type="match status" value="1"/>
</dbReference>
<dbReference type="Pfam" id="PF03466">
    <property type="entry name" value="LysR_substrate"/>
    <property type="match status" value="1"/>
</dbReference>
<dbReference type="GO" id="GO:0003677">
    <property type="term" value="F:DNA binding"/>
    <property type="evidence" value="ECO:0007669"/>
    <property type="project" value="UniProtKB-KW"/>
</dbReference>
<dbReference type="InterPro" id="IPR000847">
    <property type="entry name" value="LysR_HTH_N"/>
</dbReference>
<evidence type="ECO:0000256" key="4">
    <source>
        <dbReference type="ARBA" id="ARBA00023163"/>
    </source>
</evidence>
<dbReference type="InterPro" id="IPR036390">
    <property type="entry name" value="WH_DNA-bd_sf"/>
</dbReference>
<comment type="similarity">
    <text evidence="1">Belongs to the LysR transcriptional regulatory family.</text>
</comment>
<keyword evidence="4" id="KW-0804">Transcription</keyword>
<evidence type="ECO:0000256" key="2">
    <source>
        <dbReference type="ARBA" id="ARBA00023015"/>
    </source>
</evidence>
<keyword evidence="7" id="KW-1185">Reference proteome</keyword>
<dbReference type="Pfam" id="PF00126">
    <property type="entry name" value="HTH_1"/>
    <property type="match status" value="1"/>
</dbReference>
<dbReference type="PANTHER" id="PTHR30419">
    <property type="entry name" value="HTH-TYPE TRANSCRIPTIONAL REGULATOR YBHD"/>
    <property type="match status" value="1"/>
</dbReference>